<feature type="region of interest" description="Disordered" evidence="2">
    <location>
        <begin position="1451"/>
        <end position="1476"/>
    </location>
</feature>
<evidence type="ECO:0008006" key="5">
    <source>
        <dbReference type="Google" id="ProtNLM"/>
    </source>
</evidence>
<feature type="compositionally biased region" description="Polar residues" evidence="2">
    <location>
        <begin position="1984"/>
        <end position="2003"/>
    </location>
</feature>
<evidence type="ECO:0000313" key="3">
    <source>
        <dbReference type="EMBL" id="EES99346.1"/>
    </source>
</evidence>
<organism evidence="3 4">
    <name type="scientific">Giardia intestinalis (strain ATCC 50581 / GS clone H7)</name>
    <name type="common">Giardia lamblia</name>
    <dbReference type="NCBI Taxonomy" id="598745"/>
    <lineage>
        <taxon>Eukaryota</taxon>
        <taxon>Metamonada</taxon>
        <taxon>Diplomonadida</taxon>
        <taxon>Hexamitidae</taxon>
        <taxon>Giardiinae</taxon>
        <taxon>Giardia</taxon>
    </lineage>
</organism>
<proteinExistence type="predicted"/>
<feature type="compositionally biased region" description="Low complexity" evidence="2">
    <location>
        <begin position="790"/>
        <end position="799"/>
    </location>
</feature>
<evidence type="ECO:0000256" key="1">
    <source>
        <dbReference type="SAM" id="Coils"/>
    </source>
</evidence>
<name>C6LX86_GIAIB</name>
<feature type="region of interest" description="Disordered" evidence="2">
    <location>
        <begin position="522"/>
        <end position="550"/>
    </location>
</feature>
<dbReference type="OMA" id="YQDNERA"/>
<evidence type="ECO:0000313" key="4">
    <source>
        <dbReference type="Proteomes" id="UP000002488"/>
    </source>
</evidence>
<feature type="compositionally biased region" description="Pro residues" evidence="2">
    <location>
        <begin position="703"/>
        <end position="712"/>
    </location>
</feature>
<reference evidence="3 4" key="1">
    <citation type="journal article" date="2009" name="PLoS Pathog.">
        <title>Draft genome sequencing of giardia intestinalis assemblage B isolate GS: is human giardiasis caused by two different species?</title>
        <authorList>
            <person name="Franzen O."/>
            <person name="Jerlstrom-Hultqvist J."/>
            <person name="Castro E."/>
            <person name="Sherwood E."/>
            <person name="Ankarklev J."/>
            <person name="Reiner D.S."/>
            <person name="Palm D."/>
            <person name="Andersson J.O."/>
            <person name="Andersson B."/>
            <person name="Svard S.G."/>
        </authorList>
    </citation>
    <scope>NUCLEOTIDE SEQUENCE [LARGE SCALE GENOMIC DNA]</scope>
    <source>
        <strain evidence="4">ATCC 50581 / GS clone H7</strain>
    </source>
</reference>
<dbReference type="EMBL" id="ACGJ01002887">
    <property type="protein sequence ID" value="EES99346.1"/>
    <property type="molecule type" value="Genomic_DNA"/>
</dbReference>
<feature type="region of interest" description="Disordered" evidence="2">
    <location>
        <begin position="1983"/>
        <end position="2003"/>
    </location>
</feature>
<feature type="coiled-coil region" evidence="1">
    <location>
        <begin position="249"/>
        <end position="332"/>
    </location>
</feature>
<accession>C6LX86</accession>
<comment type="caution">
    <text evidence="3">The sequence shown here is derived from an EMBL/GenBank/DDBJ whole genome shotgun (WGS) entry which is preliminary data.</text>
</comment>
<gene>
    <name evidence="3" type="ORF">GL50581_3402</name>
</gene>
<evidence type="ECO:0000256" key="2">
    <source>
        <dbReference type="SAM" id="MobiDB-lite"/>
    </source>
</evidence>
<dbReference type="VEuPathDB" id="GiardiaDB:GL50581_3402"/>
<feature type="compositionally biased region" description="Basic and acidic residues" evidence="2">
    <location>
        <begin position="684"/>
        <end position="702"/>
    </location>
</feature>
<feature type="compositionally biased region" description="Polar residues" evidence="2">
    <location>
        <begin position="747"/>
        <end position="760"/>
    </location>
</feature>
<feature type="compositionally biased region" description="Low complexity" evidence="2">
    <location>
        <begin position="723"/>
        <end position="743"/>
    </location>
</feature>
<sequence>MTTDPSEFNMTEMGIAIEHEQLQYLAPEYVKYTPEAMALVRELTTNITAILTESITTAFTALKTSIHERPIYVLFEPQLGCDPLTDHQTPKDVYPIFSEAISSAERKLGETSVAMIVDELREKIAAALSLEVSKTNVLKAKAEDALGELATLKAKLLMKDKLIQQLMQSKSEEHSKLLSEITVLREQAFMKRRFGDRYKPDNIDKAIDDGQQQSLGGSLMGSTGEFVVNQGNQANKMIRDQLATIVAENKELKLKLEAAGLAHKKLEELEGECAVLKLNIQTAESSHEETLAKLESDLKEKTLLISTYQDNERALNTSVQELTKQLRLLEKRRPTSSDITSRTDTDLSKENAELKSKVFELQEKLMATQVGKKQDSVEDISSSDALLSLRKELQEKAIEADSYRQKLEEAGLLNAPAEAFIKLSEHNASVAALQSQLDTLETQNQDLVELSNKLQRQIDHLIENEAAEINNVLEANELLHKQKLKNAVEAAVCIDSFNESIQAAKRAITNFDDFGCQVPDKRARKSTMRSGEEEELDTQDNESGREDAEASRIRRAIDAARKIYANRLPTVSENALSYDVSSVDEVFKQLFDTAKTAKTQLMKKHQETLQTEAQALMRNLNLHDRIARAVSNYTNFTDQPPKDPLKLLSKEQLRDVLSSGVDIGLVDDSSPEQEDVLAKASSVSHEEQHEDPVNDDLLRDIPDAPPAKPDGPAPRSRKRRASPSKNRNSRSTLSTPISSSTRPATRKSGTMLSGTTTSRASELDEVDGEKDFFRASVPSNPARETFSPRASTARSVASDSDSDDHLAYTLADNGKRMALIKHTCAPRHKDKGRRPRLLIRLLRDKLSGEVRDELGRLVSLENLYMYGYCMNTRGDLVYYGDCSVTQKASDDSDTIIRKFPAGDEGELILPNGQRIPREDALRFGYKGPARNGTYIFTGQPADLYDQVMRLSPDGISAMMTKILGKDIEYDDIIAGFNLKLDLDEVTQRPYVYVDTEAVSLQESALDTSHIFPQSRITEFLHKVDPESLKVPEEDAFKLGILPDASGAYRYARPVLHLSQADDLLVADPQGNEIKVEDALEAGYVGPFGSQQEYYYFSPIPPGETRTCELVSNGSKLRIITNNDEASSYEVAVADAYKYGFLPTSNGEYHYAGDLPYLRELDTDSNILYDLLDKPVDRTDAEKHGYLRRNDGRYYYIGSTNLPQTAISTPDIEPQSIIDICDSSWNEQSGCDGINTENADITLLYDKHIDVFVERDTGYVVDNKAMLRDYGYLIDNANTPHFVGVGNTGTILPNDANLNTMDQSKTIITGYDNKIHVYDQANIDAYYENNVAIIPKRLDIVKLQKRLELVNDPNQLKKMTKHMQRLEKTQLASYHPPVRDASSCSSEKVSILIDDGIAKSTILNVKDNEIQNLMSNDLSKAATITIEHGNKQATDAANDLVMEELIHAQVQPPECVSERESTGGVSNSVVHIEPSDSVPKKPISTLSNCTIIDATSLGTDLEPILATSKAPTILNVAQEFPRSHLGYAYSPDRTIFKRNGPGLVVTSYGSVDDSFKHVRSPRYKAYLLTPSSKGRIVIQNIIKPSPSIGIRPLFDREAGIVFDEQTNKILGQVNEITGDIEDTTGRTIGHIELMSRTIRHNAIEGSPKEALRHEPIHALRSTTISSTVTPLKRSHSHDPRRSAELTQGNSVFGEFIETPLRAISNRAELVINTPTHVKTAGATLFSSSIKQSSLRRSLIDPKSGRTTRGLDKSGLVLVTLHDPDVSSDLDPCAVTMSQINMQTEIIPRGSSAPARGSFGLSDTGFKEDSVVSMHDGVFSEIKDRTCLGVTPAERVRATSHRAIGSSPSIIPGMHNPAPPSVNTLHAEGKTVNALSNTLSTISQKLLDPTVQHTSSKHGASTNTPTHREPIRRAQSMRYATGHMLPSMELPYELLRRPYYKDATSKWVPYTQITIVPDDSKMLSGSHAAPLSILQNLTCHMPHSGTLFTGTSRPHTTNDASEATSLTGRAALTSDDEDLIEVEAERSKQPRVLPPVRYSKKSATKKYSASTSTKHTEMLPLNSRDSSTLPPPRGASNPVFSERASQKLISEIHLNQDHSSKGIEHQCVKVDPLPSSDFSMAPPLLTSAVETTDTFKSISPKQEHPLGFAHPLIKAEESKEISSRDTAPSLVEAKQHKVVDQPRSLVTSRILLSMQSKERDLHQIHQPRIMQIVQDDLNASTSYTESSLRAFSAMKSKRNLNATGLAINTSPHRRQK</sequence>
<protein>
    <recommendedName>
        <fullName evidence="5">Chromosome segregation protein SMC</fullName>
    </recommendedName>
</protein>
<dbReference type="OrthoDB" id="10322137at2759"/>
<dbReference type="Proteomes" id="UP000002488">
    <property type="component" value="Unassembled WGS sequence"/>
</dbReference>
<feature type="region of interest" description="Disordered" evidence="2">
    <location>
        <begin position="664"/>
        <end position="804"/>
    </location>
</feature>
<feature type="coiled-coil region" evidence="1">
    <location>
        <begin position="386"/>
        <end position="464"/>
    </location>
</feature>
<keyword evidence="1" id="KW-0175">Coiled coil</keyword>
<feature type="region of interest" description="Disordered" evidence="2">
    <location>
        <begin position="2021"/>
        <end position="2075"/>
    </location>
</feature>